<dbReference type="Proteomes" id="UP001549257">
    <property type="component" value="Unassembled WGS sequence"/>
</dbReference>
<organism evidence="5 6">
    <name type="scientific">Conyzicola nivalis</name>
    <dbReference type="NCBI Taxonomy" id="1477021"/>
    <lineage>
        <taxon>Bacteria</taxon>
        <taxon>Bacillati</taxon>
        <taxon>Actinomycetota</taxon>
        <taxon>Actinomycetes</taxon>
        <taxon>Micrococcales</taxon>
        <taxon>Microbacteriaceae</taxon>
        <taxon>Conyzicola</taxon>
    </lineage>
</organism>
<dbReference type="EMBL" id="JBEPSJ010000004">
    <property type="protein sequence ID" value="MET4583528.1"/>
    <property type="molecule type" value="Genomic_DNA"/>
</dbReference>
<evidence type="ECO:0000259" key="3">
    <source>
        <dbReference type="Pfam" id="PF00534"/>
    </source>
</evidence>
<keyword evidence="6" id="KW-1185">Reference proteome</keyword>
<dbReference type="Pfam" id="PF00534">
    <property type="entry name" value="Glycos_transf_1"/>
    <property type="match status" value="1"/>
</dbReference>
<gene>
    <name evidence="5" type="ORF">ABIE21_003054</name>
</gene>
<evidence type="ECO:0000313" key="6">
    <source>
        <dbReference type="Proteomes" id="UP001549257"/>
    </source>
</evidence>
<dbReference type="InterPro" id="IPR028098">
    <property type="entry name" value="Glyco_trans_4-like_N"/>
</dbReference>
<evidence type="ECO:0000313" key="5">
    <source>
        <dbReference type="EMBL" id="MET4583528.1"/>
    </source>
</evidence>
<dbReference type="PANTHER" id="PTHR46401">
    <property type="entry name" value="GLYCOSYLTRANSFERASE WBBK-RELATED"/>
    <property type="match status" value="1"/>
</dbReference>
<dbReference type="CDD" id="cd03809">
    <property type="entry name" value="GT4_MtfB-like"/>
    <property type="match status" value="1"/>
</dbReference>
<name>A0ABV2QSU1_9MICO</name>
<dbReference type="PANTHER" id="PTHR46401:SF2">
    <property type="entry name" value="GLYCOSYLTRANSFERASE WBBK-RELATED"/>
    <property type="match status" value="1"/>
</dbReference>
<protein>
    <submittedName>
        <fullName evidence="5">Glycosyltransferase involved in cell wall biosynthesis</fullName>
    </submittedName>
</protein>
<evidence type="ECO:0000256" key="1">
    <source>
        <dbReference type="ARBA" id="ARBA00022676"/>
    </source>
</evidence>
<keyword evidence="1" id="KW-0328">Glycosyltransferase</keyword>
<feature type="domain" description="Glycosyl transferase family 1" evidence="3">
    <location>
        <begin position="195"/>
        <end position="356"/>
    </location>
</feature>
<dbReference type="Gene3D" id="3.40.50.2000">
    <property type="entry name" value="Glycogen Phosphorylase B"/>
    <property type="match status" value="2"/>
</dbReference>
<dbReference type="SUPFAM" id="SSF53756">
    <property type="entry name" value="UDP-Glycosyltransferase/glycogen phosphorylase"/>
    <property type="match status" value="1"/>
</dbReference>
<proteinExistence type="predicted"/>
<dbReference type="InterPro" id="IPR001296">
    <property type="entry name" value="Glyco_trans_1"/>
</dbReference>
<dbReference type="Pfam" id="PF13439">
    <property type="entry name" value="Glyco_transf_4"/>
    <property type="match status" value="1"/>
</dbReference>
<evidence type="ECO:0000256" key="2">
    <source>
        <dbReference type="ARBA" id="ARBA00022679"/>
    </source>
</evidence>
<comment type="caution">
    <text evidence="5">The sequence shown here is derived from an EMBL/GenBank/DDBJ whole genome shotgun (WGS) entry which is preliminary data.</text>
</comment>
<accession>A0ABV2QSU1</accession>
<evidence type="ECO:0000259" key="4">
    <source>
        <dbReference type="Pfam" id="PF13439"/>
    </source>
</evidence>
<dbReference type="RefSeq" id="WP_354025698.1">
    <property type="nucleotide sequence ID" value="NZ_JBEPSJ010000004.1"/>
</dbReference>
<feature type="domain" description="Glycosyltransferase subfamily 4-like N-terminal" evidence="4">
    <location>
        <begin position="17"/>
        <end position="181"/>
    </location>
</feature>
<keyword evidence="2" id="KW-0808">Transferase</keyword>
<sequence length="379" mass="40476">MTTMRVIIDEMLSPTPNGISRYAEELTRALIQYAPPGCYVEGIVSASTEQEYAVIDERLPGLSNLYKTSLARRELVSAWQHGFTHLPGGGMVHAPSLLAPLGRHDRVNSTGQQIAVTIHDVVAWTHPQSLSARRISWHKAMAKRAHKYADAVVVPTHAVADDLREVLDFGDRVRVIGGAVSPRLAVPSDADERADRLDLPERYLLAIGGLESRGGIEHVLAALALPGATDLPLFVVGPDETDGRSIAAAAAEAGLPEGRVTTLGYISDADLSVVLDRAVLLVFPSLAEGFGTPVLEAFHFGTPVVHSDVPAVVEVAADAGITVPIDDIEGYSERLAAAMTSVADDAELAARLSTFGEDRAGLFSWQSAAEHVWQLHADL</sequence>
<reference evidence="5 6" key="1">
    <citation type="submission" date="2024-06" db="EMBL/GenBank/DDBJ databases">
        <title>Sorghum-associated microbial communities from plants grown in Nebraska, USA.</title>
        <authorList>
            <person name="Schachtman D."/>
        </authorList>
    </citation>
    <scope>NUCLEOTIDE SEQUENCE [LARGE SCALE GENOMIC DNA]</scope>
    <source>
        <strain evidence="5 6">2857</strain>
    </source>
</reference>